<name>A0A5N5PZN4_PANHP</name>
<gene>
    <name evidence="1" type="ORF">PHYPO_G00110400</name>
</gene>
<accession>A0A5N5PZN4</accession>
<sequence length="68" mass="7704">MRSCTPATHCACALCSRTRTEPLGVYYSAFVFIRGFKQQEVNLKRCLFAEAPDFRQQLLKLNIVSSST</sequence>
<dbReference type="EMBL" id="VFJC01000003">
    <property type="protein sequence ID" value="KAB5584693.1"/>
    <property type="molecule type" value="Genomic_DNA"/>
</dbReference>
<proteinExistence type="predicted"/>
<dbReference type="Proteomes" id="UP000327468">
    <property type="component" value="Chromosome 2"/>
</dbReference>
<evidence type="ECO:0000313" key="2">
    <source>
        <dbReference type="Proteomes" id="UP000327468"/>
    </source>
</evidence>
<protein>
    <submittedName>
        <fullName evidence="1">Uncharacterized protein</fullName>
    </submittedName>
</protein>
<dbReference type="AlphaFoldDB" id="A0A5N5PZN4"/>
<evidence type="ECO:0000313" key="1">
    <source>
        <dbReference type="EMBL" id="KAB5584693.1"/>
    </source>
</evidence>
<reference evidence="1 2" key="1">
    <citation type="submission" date="2019-06" db="EMBL/GenBank/DDBJ databases">
        <title>A chromosome-scale genome assembly of the striped catfish, Pangasianodon hypophthalmus.</title>
        <authorList>
            <person name="Wen M."/>
            <person name="Zahm M."/>
            <person name="Roques C."/>
            <person name="Cabau C."/>
            <person name="Klopp C."/>
            <person name="Donnadieu C."/>
            <person name="Jouanno E."/>
            <person name="Avarre J.-C."/>
            <person name="Campet M."/>
            <person name="Ha T.T.T."/>
            <person name="Dugue R."/>
            <person name="Lampietro C."/>
            <person name="Louis A."/>
            <person name="Herpin A."/>
            <person name="Echchiki A."/>
            <person name="Berthelot C."/>
            <person name="Parey E."/>
            <person name="Roest-Crollius H."/>
            <person name="Braasch I."/>
            <person name="Postlethwait J."/>
            <person name="Bobe J."/>
            <person name="Montfort J."/>
            <person name="Bouchez O."/>
            <person name="Begum T."/>
            <person name="Schartl M."/>
            <person name="Guiguen Y."/>
        </authorList>
    </citation>
    <scope>NUCLEOTIDE SEQUENCE [LARGE SCALE GENOMIC DNA]</scope>
    <source>
        <strain evidence="1 2">Indonesia</strain>
        <tissue evidence="1">Blood</tissue>
    </source>
</reference>
<organism evidence="1 2">
    <name type="scientific">Pangasianodon hypophthalmus</name>
    <name type="common">Striped catfish</name>
    <name type="synonym">Helicophagus hypophthalmus</name>
    <dbReference type="NCBI Taxonomy" id="310915"/>
    <lineage>
        <taxon>Eukaryota</taxon>
        <taxon>Metazoa</taxon>
        <taxon>Chordata</taxon>
        <taxon>Craniata</taxon>
        <taxon>Vertebrata</taxon>
        <taxon>Euteleostomi</taxon>
        <taxon>Actinopterygii</taxon>
        <taxon>Neopterygii</taxon>
        <taxon>Teleostei</taxon>
        <taxon>Ostariophysi</taxon>
        <taxon>Siluriformes</taxon>
        <taxon>Pangasiidae</taxon>
        <taxon>Pangasianodon</taxon>
    </lineage>
</organism>
<comment type="caution">
    <text evidence="1">The sequence shown here is derived from an EMBL/GenBank/DDBJ whole genome shotgun (WGS) entry which is preliminary data.</text>
</comment>
<keyword evidence="2" id="KW-1185">Reference proteome</keyword>